<gene>
    <name evidence="7" type="ORF">FHS18_003383</name>
</gene>
<evidence type="ECO:0000259" key="6">
    <source>
        <dbReference type="PROSITE" id="PS50110"/>
    </source>
</evidence>
<evidence type="ECO:0000313" key="7">
    <source>
        <dbReference type="EMBL" id="MBB3111315.1"/>
    </source>
</evidence>
<dbReference type="InterPro" id="IPR020449">
    <property type="entry name" value="Tscrpt_reg_AraC-type_HTH"/>
</dbReference>
<dbReference type="InterPro" id="IPR009057">
    <property type="entry name" value="Homeodomain-like_sf"/>
</dbReference>
<keyword evidence="2" id="KW-0238">DNA-binding</keyword>
<accession>A0A7W5AYV1</accession>
<feature type="modified residue" description="4-aspartylphosphate" evidence="4">
    <location>
        <position position="58"/>
    </location>
</feature>
<dbReference type="PROSITE" id="PS50110">
    <property type="entry name" value="RESPONSE_REGULATORY"/>
    <property type="match status" value="1"/>
</dbReference>
<dbReference type="PRINTS" id="PR00032">
    <property type="entry name" value="HTHARAC"/>
</dbReference>
<keyword evidence="4" id="KW-0597">Phosphoprotein</keyword>
<dbReference type="RefSeq" id="WP_183601207.1">
    <property type="nucleotide sequence ID" value="NZ_JACHXK010000007.1"/>
</dbReference>
<keyword evidence="1" id="KW-0805">Transcription regulation</keyword>
<evidence type="ECO:0000256" key="1">
    <source>
        <dbReference type="ARBA" id="ARBA00023015"/>
    </source>
</evidence>
<evidence type="ECO:0000256" key="4">
    <source>
        <dbReference type="PROSITE-ProRule" id="PRU00169"/>
    </source>
</evidence>
<evidence type="ECO:0000256" key="3">
    <source>
        <dbReference type="ARBA" id="ARBA00023163"/>
    </source>
</evidence>
<dbReference type="InterPro" id="IPR001789">
    <property type="entry name" value="Sig_transdc_resp-reg_receiver"/>
</dbReference>
<name>A0A7W5AYV1_9BACL</name>
<comment type="caution">
    <text evidence="7">The sequence shown here is derived from an EMBL/GenBank/DDBJ whole genome shotgun (WGS) entry which is preliminary data.</text>
</comment>
<protein>
    <submittedName>
        <fullName evidence="7">Two-component system response regulator YesN</fullName>
    </submittedName>
</protein>
<dbReference type="Pfam" id="PF12833">
    <property type="entry name" value="HTH_18"/>
    <property type="match status" value="1"/>
</dbReference>
<dbReference type="Gene3D" id="3.40.50.2300">
    <property type="match status" value="1"/>
</dbReference>
<keyword evidence="8" id="KW-1185">Reference proteome</keyword>
<evidence type="ECO:0000256" key="2">
    <source>
        <dbReference type="ARBA" id="ARBA00023125"/>
    </source>
</evidence>
<proteinExistence type="predicted"/>
<dbReference type="GO" id="GO:0003700">
    <property type="term" value="F:DNA-binding transcription factor activity"/>
    <property type="evidence" value="ECO:0007669"/>
    <property type="project" value="InterPro"/>
</dbReference>
<dbReference type="PANTHER" id="PTHR43280:SF2">
    <property type="entry name" value="HTH-TYPE TRANSCRIPTIONAL REGULATOR EXSA"/>
    <property type="match status" value="1"/>
</dbReference>
<dbReference type="GO" id="GO:0000160">
    <property type="term" value="P:phosphorelay signal transduction system"/>
    <property type="evidence" value="ECO:0007669"/>
    <property type="project" value="InterPro"/>
</dbReference>
<dbReference type="InterPro" id="IPR018060">
    <property type="entry name" value="HTH_AraC"/>
</dbReference>
<dbReference type="Pfam" id="PF00072">
    <property type="entry name" value="Response_reg"/>
    <property type="match status" value="1"/>
</dbReference>
<dbReference type="GO" id="GO:0043565">
    <property type="term" value="F:sequence-specific DNA binding"/>
    <property type="evidence" value="ECO:0007669"/>
    <property type="project" value="InterPro"/>
</dbReference>
<dbReference type="SUPFAM" id="SSF52172">
    <property type="entry name" value="CheY-like"/>
    <property type="match status" value="1"/>
</dbReference>
<dbReference type="AlphaFoldDB" id="A0A7W5AYV1"/>
<evidence type="ECO:0000259" key="5">
    <source>
        <dbReference type="PROSITE" id="PS01124"/>
    </source>
</evidence>
<dbReference type="Gene3D" id="1.10.10.60">
    <property type="entry name" value="Homeodomain-like"/>
    <property type="match status" value="2"/>
</dbReference>
<dbReference type="PANTHER" id="PTHR43280">
    <property type="entry name" value="ARAC-FAMILY TRANSCRIPTIONAL REGULATOR"/>
    <property type="match status" value="1"/>
</dbReference>
<reference evidence="7 8" key="1">
    <citation type="submission" date="2020-08" db="EMBL/GenBank/DDBJ databases">
        <title>Genomic Encyclopedia of Type Strains, Phase III (KMG-III): the genomes of soil and plant-associated and newly described type strains.</title>
        <authorList>
            <person name="Whitman W."/>
        </authorList>
    </citation>
    <scope>NUCLEOTIDE SEQUENCE [LARGE SCALE GENOMIC DNA]</scope>
    <source>
        <strain evidence="7 8">CECT 5862</strain>
    </source>
</reference>
<feature type="domain" description="HTH araC/xylS-type" evidence="5">
    <location>
        <begin position="417"/>
        <end position="515"/>
    </location>
</feature>
<dbReference type="SUPFAM" id="SSF46689">
    <property type="entry name" value="Homeodomain-like"/>
    <property type="match status" value="2"/>
</dbReference>
<sequence>MDAYCKVLIVDDEILARQGIKHLFDWESEGFTLIGEASNGKEALELIAANKPHIIITDIVMPIMDGEELARQVKANYPEIEMVVLSSFSEFEYVRSTFQSGAADYILKPKLDAAQLLQTLKKIAGRIPAIHSEAFSTAKAPTIWPLLEKLIDGFAITDPESEIREMLPHTSFVLLGIAHPGESGMDSAQIYPWLETHLLANLSGPECTATWDFPQQGGITRVLFNFAPPYELQLRAHIIRLEEALMAFPTPVTAACSSVFRAIADLNEVYHQEVPRLLDSYFFQPERRLFLAGIGVRERVPAEMFDANAFNQELNHHDFEAAFGRLRTFFDDLQVTPGVGIHDFKSFLGHQVFAVILALVRLEYPASKLDERKYEYFRDIHESRHVHQAKDIVMRFLAEAESCVAKRNRPTGNQAIHKLLNYIQEHYAEPLNLTEVAHHFHFNPSYLSNYFATHNKEGFSEYLNRVRIDKACELLKNSDMSISEVSGQVGYSDPSYFTKVFRKLKNISPSQYRKYVQEGQDPE</sequence>
<feature type="domain" description="Response regulatory" evidence="6">
    <location>
        <begin position="6"/>
        <end position="123"/>
    </location>
</feature>
<dbReference type="InterPro" id="IPR011006">
    <property type="entry name" value="CheY-like_superfamily"/>
</dbReference>
<dbReference type="EMBL" id="JACHXK010000007">
    <property type="protein sequence ID" value="MBB3111315.1"/>
    <property type="molecule type" value="Genomic_DNA"/>
</dbReference>
<dbReference type="CDD" id="cd17536">
    <property type="entry name" value="REC_YesN-like"/>
    <property type="match status" value="1"/>
</dbReference>
<dbReference type="SMART" id="SM00342">
    <property type="entry name" value="HTH_ARAC"/>
    <property type="match status" value="1"/>
</dbReference>
<organism evidence="7 8">
    <name type="scientific">Paenibacillus phyllosphaerae</name>
    <dbReference type="NCBI Taxonomy" id="274593"/>
    <lineage>
        <taxon>Bacteria</taxon>
        <taxon>Bacillati</taxon>
        <taxon>Bacillota</taxon>
        <taxon>Bacilli</taxon>
        <taxon>Bacillales</taxon>
        <taxon>Paenibacillaceae</taxon>
        <taxon>Paenibacillus</taxon>
    </lineage>
</organism>
<dbReference type="PROSITE" id="PS01124">
    <property type="entry name" value="HTH_ARAC_FAMILY_2"/>
    <property type="match status" value="1"/>
</dbReference>
<keyword evidence="3" id="KW-0804">Transcription</keyword>
<evidence type="ECO:0000313" key="8">
    <source>
        <dbReference type="Proteomes" id="UP000570361"/>
    </source>
</evidence>
<dbReference type="SMART" id="SM00448">
    <property type="entry name" value="REC"/>
    <property type="match status" value="1"/>
</dbReference>
<dbReference type="Proteomes" id="UP000570361">
    <property type="component" value="Unassembled WGS sequence"/>
</dbReference>